<gene>
    <name evidence="2" type="ORF">LKD70_09100</name>
</gene>
<dbReference type="InterPro" id="IPR024414">
    <property type="entry name" value="Uncharacterised_PrgI"/>
</dbReference>
<protein>
    <submittedName>
        <fullName evidence="2">PrgI family protein</fullName>
    </submittedName>
</protein>
<keyword evidence="1" id="KW-0812">Transmembrane</keyword>
<feature type="transmembrane region" description="Helical" evidence="1">
    <location>
        <begin position="21"/>
        <end position="47"/>
    </location>
</feature>
<feature type="transmembrane region" description="Helical" evidence="1">
    <location>
        <begin position="53"/>
        <end position="71"/>
    </location>
</feature>
<sequence>MIDAKIPKDIRAYKAKLIGPFTARQLICLAIMAASDILLYSLVFVPFDLTGDFMIYALIFIDIPIAAFGWVEPQGIPLEKYLKSVLLRSFLVPTKRKAKNVIYKDEKKISEKNLKKNREKAEKKGVKAFK</sequence>
<evidence type="ECO:0000313" key="2">
    <source>
        <dbReference type="EMBL" id="MCC2254571.1"/>
    </source>
</evidence>
<dbReference type="RefSeq" id="WP_227707712.1">
    <property type="nucleotide sequence ID" value="NZ_JAJEQX010000014.1"/>
</dbReference>
<evidence type="ECO:0000313" key="3">
    <source>
        <dbReference type="Proteomes" id="UP001198151"/>
    </source>
</evidence>
<accession>A0ABS8FX14</accession>
<reference evidence="2 3" key="1">
    <citation type="submission" date="2021-10" db="EMBL/GenBank/DDBJ databases">
        <title>Anaerobic single-cell dispensing facilitates the cultivation of human gut bacteria.</title>
        <authorList>
            <person name="Afrizal A."/>
        </authorList>
    </citation>
    <scope>NUCLEOTIDE SEQUENCE [LARGE SCALE GENOMIC DNA]</scope>
    <source>
        <strain evidence="2 3">CLA-AA-H200</strain>
    </source>
</reference>
<name>A0ABS8FX14_9FIRM</name>
<dbReference type="Proteomes" id="UP001198151">
    <property type="component" value="Unassembled WGS sequence"/>
</dbReference>
<keyword evidence="3" id="KW-1185">Reference proteome</keyword>
<keyword evidence="1" id="KW-0472">Membrane</keyword>
<organism evidence="2 3">
    <name type="scientific">Ruminococcus turbiniformis</name>
    <dbReference type="NCBI Taxonomy" id="2881258"/>
    <lineage>
        <taxon>Bacteria</taxon>
        <taxon>Bacillati</taxon>
        <taxon>Bacillota</taxon>
        <taxon>Clostridia</taxon>
        <taxon>Eubacteriales</taxon>
        <taxon>Oscillospiraceae</taxon>
        <taxon>Ruminococcus</taxon>
    </lineage>
</organism>
<comment type="caution">
    <text evidence="2">The sequence shown here is derived from an EMBL/GenBank/DDBJ whole genome shotgun (WGS) entry which is preliminary data.</text>
</comment>
<keyword evidence="1" id="KW-1133">Transmembrane helix</keyword>
<dbReference type="EMBL" id="JAJEQX010000014">
    <property type="protein sequence ID" value="MCC2254571.1"/>
    <property type="molecule type" value="Genomic_DNA"/>
</dbReference>
<dbReference type="Pfam" id="PF12666">
    <property type="entry name" value="PrgI"/>
    <property type="match status" value="1"/>
</dbReference>
<evidence type="ECO:0000256" key="1">
    <source>
        <dbReference type="SAM" id="Phobius"/>
    </source>
</evidence>
<proteinExistence type="predicted"/>